<feature type="transmembrane region" description="Helical" evidence="10">
    <location>
        <begin position="199"/>
        <end position="221"/>
    </location>
</feature>
<dbReference type="InterPro" id="IPR033945">
    <property type="entry name" value="Cyt_c_oxase_su3_dom"/>
</dbReference>
<dbReference type="SUPFAM" id="SSF55608">
    <property type="entry name" value="Homing endonucleases"/>
    <property type="match status" value="2"/>
</dbReference>
<accession>A0A291LJ49</accession>
<dbReference type="PANTHER" id="PTHR36181">
    <property type="entry name" value="INTRON-ENCODED ENDONUCLEASE AI3-RELATED"/>
    <property type="match status" value="1"/>
</dbReference>
<feature type="transmembrane region" description="Helical" evidence="10">
    <location>
        <begin position="87"/>
        <end position="110"/>
    </location>
</feature>
<proteinExistence type="inferred from homology"/>
<evidence type="ECO:0000256" key="2">
    <source>
        <dbReference type="ARBA" id="ARBA00010581"/>
    </source>
</evidence>
<evidence type="ECO:0000256" key="8">
    <source>
        <dbReference type="ARBA" id="ARBA00049512"/>
    </source>
</evidence>
<comment type="subcellular location">
    <subcellularLocation>
        <location evidence="1">Mitochondrion inner membrane</location>
        <topology evidence="1">Multi-pass membrane protein</topology>
    </subcellularLocation>
</comment>
<keyword evidence="7 10" id="KW-0472">Membrane</keyword>
<dbReference type="Gene3D" id="1.10.287.70">
    <property type="match status" value="1"/>
</dbReference>
<evidence type="ECO:0000256" key="5">
    <source>
        <dbReference type="ARBA" id="ARBA00022967"/>
    </source>
</evidence>
<evidence type="ECO:0000256" key="1">
    <source>
        <dbReference type="ARBA" id="ARBA00004448"/>
    </source>
</evidence>
<dbReference type="InterPro" id="IPR051289">
    <property type="entry name" value="LAGLIDADG_Endonuclease"/>
</dbReference>
<dbReference type="FunFam" id="1.10.287.70:FF:000082">
    <property type="entry name" value="Cytochrome c oxidase subunit 3"/>
    <property type="match status" value="1"/>
</dbReference>
<evidence type="ECO:0000256" key="7">
    <source>
        <dbReference type="ARBA" id="ARBA00023136"/>
    </source>
</evidence>
<dbReference type="PROSITE" id="PS50253">
    <property type="entry name" value="COX3"/>
    <property type="match status" value="1"/>
</dbReference>
<feature type="transmembrane region" description="Helical" evidence="10">
    <location>
        <begin position="49"/>
        <end position="66"/>
    </location>
</feature>
<evidence type="ECO:0000256" key="4">
    <source>
        <dbReference type="ARBA" id="ARBA00022692"/>
    </source>
</evidence>
<geneLocation type="mitochondrion" evidence="12"/>
<comment type="catalytic activity">
    <reaction evidence="8">
        <text>4 Fe(II)-[cytochrome c] + O2 + 8 H(+)(in) = 4 Fe(III)-[cytochrome c] + 2 H2O + 4 H(+)(out)</text>
        <dbReference type="Rhea" id="RHEA:11436"/>
        <dbReference type="Rhea" id="RHEA-COMP:10350"/>
        <dbReference type="Rhea" id="RHEA-COMP:14399"/>
        <dbReference type="ChEBI" id="CHEBI:15377"/>
        <dbReference type="ChEBI" id="CHEBI:15378"/>
        <dbReference type="ChEBI" id="CHEBI:15379"/>
        <dbReference type="ChEBI" id="CHEBI:29033"/>
        <dbReference type="ChEBI" id="CHEBI:29034"/>
        <dbReference type="EC" id="7.1.1.9"/>
    </reaction>
    <physiologicalReaction direction="left-to-right" evidence="8">
        <dbReference type="Rhea" id="RHEA:11437"/>
    </physiologicalReaction>
</comment>
<dbReference type="InterPro" id="IPR004860">
    <property type="entry name" value="LAGLIDADG_dom"/>
</dbReference>
<dbReference type="CDD" id="cd01665">
    <property type="entry name" value="Cyt_c_Oxidase_III"/>
    <property type="match status" value="1"/>
</dbReference>
<dbReference type="FunFam" id="3.10.28.10:FF:000010">
    <property type="entry name" value="LAGLIDADG homing endonuclease I-LtrII"/>
    <property type="match status" value="1"/>
</dbReference>
<dbReference type="InterPro" id="IPR013833">
    <property type="entry name" value="Cyt_c_oxidase_su3_a-hlx"/>
</dbReference>
<evidence type="ECO:0000259" key="11">
    <source>
        <dbReference type="PROSITE" id="PS50253"/>
    </source>
</evidence>
<dbReference type="Pfam" id="PF00510">
    <property type="entry name" value="COX3"/>
    <property type="match status" value="1"/>
</dbReference>
<evidence type="ECO:0000256" key="6">
    <source>
        <dbReference type="ARBA" id="ARBA00022989"/>
    </source>
</evidence>
<dbReference type="PANTHER" id="PTHR36181:SF4">
    <property type="entry name" value="LAGLIDADG ENDONUCLEASE"/>
    <property type="match status" value="1"/>
</dbReference>
<keyword evidence="9 12" id="KW-0496">Mitochondrion</keyword>
<organism evidence="12">
    <name type="scientific">Juglanconis juglandina</name>
    <dbReference type="NCBI Taxonomy" id="1940567"/>
    <lineage>
        <taxon>Eukaryota</taxon>
        <taxon>Fungi</taxon>
        <taxon>Dikarya</taxon>
        <taxon>Ascomycota</taxon>
        <taxon>Pezizomycotina</taxon>
        <taxon>Sordariomycetes</taxon>
        <taxon>Sordariomycetidae</taxon>
        <taxon>Diaporthales</taxon>
        <taxon>Juglanconidaceae</taxon>
        <taxon>Juglanconis</taxon>
    </lineage>
</organism>
<dbReference type="GO" id="GO:0022904">
    <property type="term" value="P:respiratory electron transport chain"/>
    <property type="evidence" value="ECO:0007669"/>
    <property type="project" value="InterPro"/>
</dbReference>
<comment type="function">
    <text evidence="9">Component of the cytochrome c oxidase, the last enzyme in the mitochondrial electron transport chain which drives oxidative phosphorylation. The respiratory chain contains 3 multisubunit complexes succinate dehydrogenase (complex II, CII), ubiquinol-cytochrome c oxidoreductase (cytochrome b-c1 complex, complex III, CIII) and cytochrome c oxidase (complex IV, CIV), that cooperate to transfer electrons derived from NADH and succinate to molecular oxygen, creating an electrochemical gradient over the inner membrane that drives transmembrane transport and the ATP synthase. Cytochrome c oxidase is the component of the respiratory chain that catalyzes the reduction of oxygen to water. Electrons originating from reduced cytochrome c in the intermembrane space (IMS) are transferred via the dinuclear copper A center (CU(A)) of subunit 2 and heme A of subunit 1 to the active site in subunit 1, a binuclear center (BNC) formed by heme A3 and copper B (CU(B)). The BNC reduces molecular oxygen to 2 water molecules using 4 electrons from cytochrome c in the IMS and 4 protons from the mitochondrial matrix.</text>
</comment>
<evidence type="ECO:0000256" key="9">
    <source>
        <dbReference type="RuleBase" id="RU003375"/>
    </source>
</evidence>
<evidence type="ECO:0000256" key="3">
    <source>
        <dbReference type="ARBA" id="ARBA00015944"/>
    </source>
</evidence>
<dbReference type="SUPFAM" id="SSF81452">
    <property type="entry name" value="Cytochrome c oxidase subunit III-like"/>
    <property type="match status" value="1"/>
</dbReference>
<dbReference type="AlphaFoldDB" id="A0A291LJ49"/>
<reference evidence="12" key="1">
    <citation type="submission" date="2017-02" db="EMBL/GenBank/DDBJ databases">
        <title>Fungal Comparative Genomics of Melanconis species and Ophiognomonia clavigignenti-juglandacearum at Different Phylogenetic Distances.</title>
        <authorList>
            <person name="Demers J.E."/>
            <person name="Castlebury L.A."/>
        </authorList>
    </citation>
    <scope>NUCLEOTIDE SEQUENCE</scope>
    <source>
        <strain evidence="12">CBS 121083</strain>
    </source>
</reference>
<keyword evidence="5" id="KW-1278">Translocase</keyword>
<keyword evidence="6 10" id="KW-1133">Transmembrane helix</keyword>
<gene>
    <name evidence="12" type="primary">cox3</name>
</gene>
<feature type="domain" description="Heme-copper oxidase subunit III family profile" evidence="11">
    <location>
        <begin position="10"/>
        <end position="212"/>
    </location>
</feature>
<sequence>MTNLIRSNFQDHPFHLVSPSPWPLYTSICLLNLTTSAALSMHNFSNSYYIYYIALLLLVSAMSFWFRDIISEATYLGDHTLAVQKGLNLGVILFIVSEALFFVAIFWAFFHSALTPTVELGAMWPPIGIEPVNPFELPLLNTVILLSSGATVTWAHHSLIEGERIGSLYGSVATVLLAVVFTMFQGIEYNVSSFTISDGAFGTCFFFGTGFHYIFFCIIYYHYSSIIPMVACGGLSNAYILPKEDKGFAHPRRGLGKFKNTFINLSVQTLCLGTGPGSKDKRQYSTAVIGLSGLKKESKLPPYWVTGFADAESSFSLLHARTSTGPCMKEKVSKKSTSKIGWLAQKRLYSTEQRELLNPYWVTGFADAESSFSLRVSKKRTSKSGWGVTPQFRINLHIRDLLLIRKIHFFFGVGTIYEWEKSNTVTYMVQSLRDITNVIIPHFDKYPLLTQKRADYLLFRQGVNLLNLKVHSEIEGVRQILSIKASMNREGLSDTLRMNFFTVLPVSRPVVRFEGIGNPNWLAGFADGEGFFYVGVLNSKTILSGFSVSLEFSVSQHVRDELLLSKFAEYLECGKISKASARPNSVTFVVRKFSDIKEKVIPFFQRFPLHGIKSMDYRGFCEVAKIMEDKSHLTLEGLKKIKSLKSGMNKGRISD</sequence>
<evidence type="ECO:0000256" key="10">
    <source>
        <dbReference type="SAM" id="Phobius"/>
    </source>
</evidence>
<comment type="similarity">
    <text evidence="2 9">Belongs to the cytochrome c oxidase subunit 3 family.</text>
</comment>
<dbReference type="InterPro" id="IPR027434">
    <property type="entry name" value="Homing_endonucl"/>
</dbReference>
<dbReference type="GO" id="GO:0004519">
    <property type="term" value="F:endonuclease activity"/>
    <property type="evidence" value="ECO:0007669"/>
    <property type="project" value="InterPro"/>
</dbReference>
<protein>
    <recommendedName>
        <fullName evidence="3 9">Cytochrome c oxidase subunit 3</fullName>
    </recommendedName>
</protein>
<dbReference type="Gene3D" id="1.20.120.80">
    <property type="entry name" value="Cytochrome c oxidase, subunit III, four-helix bundle"/>
    <property type="match status" value="1"/>
</dbReference>
<dbReference type="GO" id="GO:0004129">
    <property type="term" value="F:cytochrome-c oxidase activity"/>
    <property type="evidence" value="ECO:0007669"/>
    <property type="project" value="UniProtKB-EC"/>
</dbReference>
<dbReference type="GO" id="GO:0045277">
    <property type="term" value="C:respiratory chain complex IV"/>
    <property type="evidence" value="ECO:0007669"/>
    <property type="project" value="UniProtKB-ARBA"/>
</dbReference>
<dbReference type="InterPro" id="IPR035973">
    <property type="entry name" value="Cyt_c_oxidase_su3-like_sf"/>
</dbReference>
<dbReference type="InterPro" id="IPR000298">
    <property type="entry name" value="Cyt_c_oxidase-like_su3"/>
</dbReference>
<dbReference type="EMBL" id="KY575057">
    <property type="protein sequence ID" value="ATI20533.1"/>
    <property type="molecule type" value="Genomic_DNA"/>
</dbReference>
<name>A0A291LJ49_9PEZI</name>
<dbReference type="Gene3D" id="3.10.28.10">
    <property type="entry name" value="Homing endonucleases"/>
    <property type="match status" value="2"/>
</dbReference>
<dbReference type="Pfam" id="PF00961">
    <property type="entry name" value="LAGLIDADG_1"/>
    <property type="match status" value="2"/>
</dbReference>
<evidence type="ECO:0000313" key="12">
    <source>
        <dbReference type="EMBL" id="ATI20533.1"/>
    </source>
</evidence>
<keyword evidence="4 9" id="KW-0812">Transmembrane</keyword>
<feature type="transmembrane region" description="Helical" evidence="10">
    <location>
        <begin position="168"/>
        <end position="187"/>
    </location>
</feature>
<dbReference type="GO" id="GO:0005743">
    <property type="term" value="C:mitochondrial inner membrane"/>
    <property type="evidence" value="ECO:0007669"/>
    <property type="project" value="UniProtKB-SubCell"/>
</dbReference>